<dbReference type="Proteomes" id="UP000386847">
    <property type="component" value="Chromosome"/>
</dbReference>
<organism evidence="6 7">
    <name type="scientific">Raineyella fluvialis</name>
    <dbReference type="NCBI Taxonomy" id="2662261"/>
    <lineage>
        <taxon>Bacteria</taxon>
        <taxon>Bacillati</taxon>
        <taxon>Actinomycetota</taxon>
        <taxon>Actinomycetes</taxon>
        <taxon>Propionibacteriales</taxon>
        <taxon>Propionibacteriaceae</taxon>
        <taxon>Raineyella</taxon>
    </lineage>
</organism>
<dbReference type="EMBL" id="CP045725">
    <property type="protein sequence ID" value="QGF24249.1"/>
    <property type="molecule type" value="Genomic_DNA"/>
</dbReference>
<dbReference type="GO" id="GO:0000976">
    <property type="term" value="F:transcription cis-regulatory region binding"/>
    <property type="evidence" value="ECO:0007669"/>
    <property type="project" value="TreeGrafter"/>
</dbReference>
<accession>A0A5Q2FBT7</accession>
<evidence type="ECO:0000313" key="7">
    <source>
        <dbReference type="Proteomes" id="UP000386847"/>
    </source>
</evidence>
<dbReference type="KEGG" id="rain:Rai3103_11875"/>
<evidence type="ECO:0000256" key="2">
    <source>
        <dbReference type="ARBA" id="ARBA00023015"/>
    </source>
</evidence>
<gene>
    <name evidence="6" type="ORF">Rai3103_11875</name>
</gene>
<keyword evidence="4" id="KW-0804">Transcription</keyword>
<proteinExistence type="inferred from homology"/>
<evidence type="ECO:0000256" key="4">
    <source>
        <dbReference type="ARBA" id="ARBA00023163"/>
    </source>
</evidence>
<dbReference type="InterPro" id="IPR036390">
    <property type="entry name" value="WH_DNA-bd_sf"/>
</dbReference>
<keyword evidence="7" id="KW-1185">Reference proteome</keyword>
<dbReference type="RefSeq" id="WP_153572778.1">
    <property type="nucleotide sequence ID" value="NZ_CP045725.1"/>
</dbReference>
<feature type="domain" description="HTH lysR-type" evidence="5">
    <location>
        <begin position="6"/>
        <end position="63"/>
    </location>
</feature>
<dbReference type="PROSITE" id="PS50931">
    <property type="entry name" value="HTH_LYSR"/>
    <property type="match status" value="1"/>
</dbReference>
<keyword evidence="2" id="KW-0805">Transcription regulation</keyword>
<dbReference type="PANTHER" id="PTHR30126:SF39">
    <property type="entry name" value="HTH-TYPE TRANSCRIPTIONAL REGULATOR CYSL"/>
    <property type="match status" value="1"/>
</dbReference>
<dbReference type="GO" id="GO:0003700">
    <property type="term" value="F:DNA-binding transcription factor activity"/>
    <property type="evidence" value="ECO:0007669"/>
    <property type="project" value="InterPro"/>
</dbReference>
<evidence type="ECO:0000256" key="3">
    <source>
        <dbReference type="ARBA" id="ARBA00023125"/>
    </source>
</evidence>
<dbReference type="SUPFAM" id="SSF53850">
    <property type="entry name" value="Periplasmic binding protein-like II"/>
    <property type="match status" value="1"/>
</dbReference>
<evidence type="ECO:0000256" key="1">
    <source>
        <dbReference type="ARBA" id="ARBA00009437"/>
    </source>
</evidence>
<reference evidence="6 7" key="1">
    <citation type="submission" date="2019-10" db="EMBL/GenBank/DDBJ databases">
        <title>Genomic analysis of Raineyella sp. CBA3103.</title>
        <authorList>
            <person name="Roh S.W."/>
        </authorList>
    </citation>
    <scope>NUCLEOTIDE SEQUENCE [LARGE SCALE GENOMIC DNA]</scope>
    <source>
        <strain evidence="6 7">CBA3103</strain>
    </source>
</reference>
<dbReference type="Gene3D" id="1.10.10.10">
    <property type="entry name" value="Winged helix-like DNA-binding domain superfamily/Winged helix DNA-binding domain"/>
    <property type="match status" value="1"/>
</dbReference>
<dbReference type="Pfam" id="PF00126">
    <property type="entry name" value="HTH_1"/>
    <property type="match status" value="1"/>
</dbReference>
<name>A0A5Q2FBT7_9ACTN</name>
<comment type="similarity">
    <text evidence="1">Belongs to the LysR transcriptional regulatory family.</text>
</comment>
<keyword evidence="3" id="KW-0238">DNA-binding</keyword>
<dbReference type="Gene3D" id="3.40.190.290">
    <property type="match status" value="1"/>
</dbReference>
<dbReference type="InterPro" id="IPR005119">
    <property type="entry name" value="LysR_subst-bd"/>
</dbReference>
<sequence>MSHRWPDPAALELLVAVAEQGSVGAAARTLDMAQPNASRTLRNLEHELRLRLLDRTPQGSTLTSEGALVVTWARAVLGQAQTLVDGVALLRRERTARVAVAATPLIAEHLLPMWVAELRSTVRARAPQWYRSGAPKDSPTVTASAEVEVDLAVAAAPTILDLVARGEASLGFTEEPVRAAGLEVLNFGTEGLVVVVAPHHPWARRELPITAAELARTPLVLEPAASSTRRVLDRALAPYDAVPPRLERANAAAVLTAVAAGTTPGVVGSLDAASWIRTGRVATVNVADLVLARPLLVAWRKGGRPPDLAGDLLGIALAHARRYATPGRVG</sequence>
<dbReference type="Pfam" id="PF03466">
    <property type="entry name" value="LysR_substrate"/>
    <property type="match status" value="1"/>
</dbReference>
<evidence type="ECO:0000313" key="6">
    <source>
        <dbReference type="EMBL" id="QGF24249.1"/>
    </source>
</evidence>
<dbReference type="InterPro" id="IPR036388">
    <property type="entry name" value="WH-like_DNA-bd_sf"/>
</dbReference>
<dbReference type="AlphaFoldDB" id="A0A5Q2FBT7"/>
<protein>
    <submittedName>
        <fullName evidence="6">LysR family transcriptional regulator</fullName>
    </submittedName>
</protein>
<dbReference type="InterPro" id="IPR000847">
    <property type="entry name" value="LysR_HTH_N"/>
</dbReference>
<dbReference type="PANTHER" id="PTHR30126">
    <property type="entry name" value="HTH-TYPE TRANSCRIPTIONAL REGULATOR"/>
    <property type="match status" value="1"/>
</dbReference>
<dbReference type="SUPFAM" id="SSF46785">
    <property type="entry name" value="Winged helix' DNA-binding domain"/>
    <property type="match status" value="1"/>
</dbReference>
<evidence type="ECO:0000259" key="5">
    <source>
        <dbReference type="PROSITE" id="PS50931"/>
    </source>
</evidence>